<dbReference type="Pfam" id="PF00535">
    <property type="entry name" value="Glycos_transf_2"/>
    <property type="match status" value="1"/>
</dbReference>
<evidence type="ECO:0000259" key="1">
    <source>
        <dbReference type="Pfam" id="PF00535"/>
    </source>
</evidence>
<dbReference type="Proteomes" id="UP001597201">
    <property type="component" value="Unassembled WGS sequence"/>
</dbReference>
<keyword evidence="2" id="KW-0808">Transferase</keyword>
<dbReference type="CDD" id="cd04186">
    <property type="entry name" value="GT_2_like_c"/>
    <property type="match status" value="1"/>
</dbReference>
<dbReference type="EMBL" id="JBHTMY010000002">
    <property type="protein sequence ID" value="MFD1314948.1"/>
    <property type="molecule type" value="Genomic_DNA"/>
</dbReference>
<dbReference type="InterPro" id="IPR029044">
    <property type="entry name" value="Nucleotide-diphossugar_trans"/>
</dbReference>
<evidence type="ECO:0000313" key="2">
    <source>
        <dbReference type="EMBL" id="MFD1314948.1"/>
    </source>
</evidence>
<dbReference type="SUPFAM" id="SSF53448">
    <property type="entry name" value="Nucleotide-diphospho-sugar transferases"/>
    <property type="match status" value="1"/>
</dbReference>
<dbReference type="PANTHER" id="PTHR43179">
    <property type="entry name" value="RHAMNOSYLTRANSFERASE WBBL"/>
    <property type="match status" value="1"/>
</dbReference>
<feature type="domain" description="Glycosyltransferase 2-like" evidence="1">
    <location>
        <begin position="7"/>
        <end position="128"/>
    </location>
</feature>
<dbReference type="EC" id="2.4.-.-" evidence="2"/>
<evidence type="ECO:0000313" key="3">
    <source>
        <dbReference type="Proteomes" id="UP001597201"/>
    </source>
</evidence>
<keyword evidence="2" id="KW-0328">Glycosyltransferase</keyword>
<sequence length="270" mass="31010">MGKIKLSIIIVTFNSGRYLKDCLASIEQFCSFLPYEIWISDNNSTDNTIEIAKEFSNVLILQNKENLGFAKANNLAVNQAKGEYVLLLNHDTILLNSLKPAFELIENELNIGAVGIKMLNGEKSYIPSVGRYPKPWQFIKFSSFQEKREAFVTGNFKNPNVSLKVDWITGAFLLTRKEDYQKAGGLDEAYFMYVEDVDFCKRLTLMGKEILFLPSICFVHFVGFNKTREIMLLKGFEIYIEKYFTGVEFAIARTCLNINYAVKKWFKGLR</sequence>
<dbReference type="RefSeq" id="WP_377176873.1">
    <property type="nucleotide sequence ID" value="NZ_JBHTMY010000002.1"/>
</dbReference>
<name>A0ABW3XZD4_9FLAO</name>
<reference evidence="3" key="1">
    <citation type="journal article" date="2019" name="Int. J. Syst. Evol. Microbiol.">
        <title>The Global Catalogue of Microorganisms (GCM) 10K type strain sequencing project: providing services to taxonomists for standard genome sequencing and annotation.</title>
        <authorList>
            <consortium name="The Broad Institute Genomics Platform"/>
            <consortium name="The Broad Institute Genome Sequencing Center for Infectious Disease"/>
            <person name="Wu L."/>
            <person name="Ma J."/>
        </authorList>
    </citation>
    <scope>NUCLEOTIDE SEQUENCE [LARGE SCALE GENOMIC DNA]</scope>
    <source>
        <strain evidence="3">CCUG 61485</strain>
    </source>
</reference>
<dbReference type="GO" id="GO:0016757">
    <property type="term" value="F:glycosyltransferase activity"/>
    <property type="evidence" value="ECO:0007669"/>
    <property type="project" value="UniProtKB-KW"/>
</dbReference>
<proteinExistence type="predicted"/>
<gene>
    <name evidence="2" type="ORF">ACFQ39_04925</name>
</gene>
<accession>A0ABW3XZD4</accession>
<protein>
    <submittedName>
        <fullName evidence="2">Glycosyltransferase family 2 protein</fullName>
        <ecNumber evidence="2">2.4.-.-</ecNumber>
    </submittedName>
</protein>
<dbReference type="PANTHER" id="PTHR43179:SF7">
    <property type="entry name" value="RHAMNOSYLTRANSFERASE WBBL"/>
    <property type="match status" value="1"/>
</dbReference>
<comment type="caution">
    <text evidence="2">The sequence shown here is derived from an EMBL/GenBank/DDBJ whole genome shotgun (WGS) entry which is preliminary data.</text>
</comment>
<dbReference type="InterPro" id="IPR001173">
    <property type="entry name" value="Glyco_trans_2-like"/>
</dbReference>
<keyword evidence="3" id="KW-1185">Reference proteome</keyword>
<dbReference type="Gene3D" id="3.90.550.10">
    <property type="entry name" value="Spore Coat Polysaccharide Biosynthesis Protein SpsA, Chain A"/>
    <property type="match status" value="1"/>
</dbReference>
<organism evidence="2 3">
    <name type="scientific">Namhaeicola litoreus</name>
    <dbReference type="NCBI Taxonomy" id="1052145"/>
    <lineage>
        <taxon>Bacteria</taxon>
        <taxon>Pseudomonadati</taxon>
        <taxon>Bacteroidota</taxon>
        <taxon>Flavobacteriia</taxon>
        <taxon>Flavobacteriales</taxon>
        <taxon>Flavobacteriaceae</taxon>
        <taxon>Namhaeicola</taxon>
    </lineage>
</organism>